<evidence type="ECO:0000256" key="5">
    <source>
        <dbReference type="ARBA" id="ARBA00023204"/>
    </source>
</evidence>
<dbReference type="GO" id="GO:0000400">
    <property type="term" value="F:four-way junction DNA binding"/>
    <property type="evidence" value="ECO:0007669"/>
    <property type="project" value="TreeGrafter"/>
</dbReference>
<evidence type="ECO:0000256" key="7">
    <source>
        <dbReference type="ARBA" id="ARBA00040674"/>
    </source>
</evidence>
<dbReference type="GO" id="GO:0005524">
    <property type="term" value="F:ATP binding"/>
    <property type="evidence" value="ECO:0007669"/>
    <property type="project" value="UniProtKB-KW"/>
</dbReference>
<evidence type="ECO:0000256" key="4">
    <source>
        <dbReference type="ARBA" id="ARBA00022840"/>
    </source>
</evidence>
<dbReference type="InterPro" id="IPR052093">
    <property type="entry name" value="HR_Repair_Mediator"/>
</dbReference>
<accession>A0AAV6STE6</accession>
<dbReference type="InterPro" id="IPR016467">
    <property type="entry name" value="DNA_recomb/repair_RecA-like"/>
</dbReference>
<comment type="caution">
    <text evidence="9">The sequence shown here is derived from an EMBL/GenBank/DDBJ whole genome shotgun (WGS) entry which is preliminary data.</text>
</comment>
<dbReference type="PANTHER" id="PTHR46239">
    <property type="entry name" value="DNA REPAIR PROTEIN RAD51 HOMOLOG 3 RAD51C"/>
    <property type="match status" value="1"/>
</dbReference>
<dbReference type="Proteomes" id="UP000693946">
    <property type="component" value="Linkage Group LG11"/>
</dbReference>
<dbReference type="GO" id="GO:0005657">
    <property type="term" value="C:replication fork"/>
    <property type="evidence" value="ECO:0007669"/>
    <property type="project" value="TreeGrafter"/>
</dbReference>
<keyword evidence="5" id="KW-0234">DNA repair</keyword>
<dbReference type="Pfam" id="PF08423">
    <property type="entry name" value="Rad51"/>
    <property type="match status" value="2"/>
</dbReference>
<keyword evidence="6" id="KW-0539">Nucleus</keyword>
<dbReference type="InterPro" id="IPR020588">
    <property type="entry name" value="RecA_ATP-bd"/>
</dbReference>
<keyword evidence="10" id="KW-1185">Reference proteome</keyword>
<evidence type="ECO:0000256" key="3">
    <source>
        <dbReference type="ARBA" id="ARBA00022763"/>
    </source>
</evidence>
<comment type="subcellular location">
    <subcellularLocation>
        <location evidence="1">Nucleus</location>
    </subcellularLocation>
</comment>
<dbReference type="PANTHER" id="PTHR46239:SF1">
    <property type="entry name" value="DNA REPAIR PROTEIN RAD51 HOMOLOG 3"/>
    <property type="match status" value="1"/>
</dbReference>
<evidence type="ECO:0000256" key="2">
    <source>
        <dbReference type="ARBA" id="ARBA00022741"/>
    </source>
</evidence>
<organism evidence="9 10">
    <name type="scientific">Solea senegalensis</name>
    <name type="common">Senegalese sole</name>
    <dbReference type="NCBI Taxonomy" id="28829"/>
    <lineage>
        <taxon>Eukaryota</taxon>
        <taxon>Metazoa</taxon>
        <taxon>Chordata</taxon>
        <taxon>Craniata</taxon>
        <taxon>Vertebrata</taxon>
        <taxon>Euteleostomi</taxon>
        <taxon>Actinopterygii</taxon>
        <taxon>Neopterygii</taxon>
        <taxon>Teleostei</taxon>
        <taxon>Neoteleostei</taxon>
        <taxon>Acanthomorphata</taxon>
        <taxon>Carangaria</taxon>
        <taxon>Pleuronectiformes</taxon>
        <taxon>Pleuronectoidei</taxon>
        <taxon>Soleidae</taxon>
        <taxon>Solea</taxon>
    </lineage>
</organism>
<feature type="domain" description="RecA family profile 1" evidence="8">
    <location>
        <begin position="75"/>
        <end position="261"/>
    </location>
</feature>
<keyword evidence="3" id="KW-0227">DNA damage</keyword>
<dbReference type="GO" id="GO:0008821">
    <property type="term" value="F:crossover junction DNA endonuclease activity"/>
    <property type="evidence" value="ECO:0007669"/>
    <property type="project" value="TreeGrafter"/>
</dbReference>
<evidence type="ECO:0000313" key="10">
    <source>
        <dbReference type="Proteomes" id="UP000693946"/>
    </source>
</evidence>
<dbReference type="AlphaFoldDB" id="A0AAV6STE6"/>
<dbReference type="PIRSF" id="PIRSF005856">
    <property type="entry name" value="Rad51"/>
    <property type="match status" value="1"/>
</dbReference>
<dbReference type="GO" id="GO:0033065">
    <property type="term" value="C:Rad51C-XRCC3 complex"/>
    <property type="evidence" value="ECO:0007669"/>
    <property type="project" value="TreeGrafter"/>
</dbReference>
<evidence type="ECO:0000259" key="8">
    <source>
        <dbReference type="PROSITE" id="PS50162"/>
    </source>
</evidence>
<dbReference type="GO" id="GO:0140664">
    <property type="term" value="F:ATP-dependent DNA damage sensor activity"/>
    <property type="evidence" value="ECO:0007669"/>
    <property type="project" value="InterPro"/>
</dbReference>
<evidence type="ECO:0000256" key="6">
    <source>
        <dbReference type="ARBA" id="ARBA00023242"/>
    </source>
</evidence>
<reference evidence="9 10" key="1">
    <citation type="journal article" date="2021" name="Sci. Rep.">
        <title>Chromosome anchoring in Senegalese sole (Solea senegalensis) reveals sex-associated markers and genome rearrangements in flatfish.</title>
        <authorList>
            <person name="Guerrero-Cozar I."/>
            <person name="Gomez-Garrido J."/>
            <person name="Berbel C."/>
            <person name="Martinez-Blanch J.F."/>
            <person name="Alioto T."/>
            <person name="Claros M.G."/>
            <person name="Gagnaire P.A."/>
            <person name="Manchado M."/>
        </authorList>
    </citation>
    <scope>NUCLEOTIDE SEQUENCE [LARGE SCALE GENOMIC DNA]</scope>
    <source>
        <strain evidence="9">Sse05_10M</strain>
    </source>
</reference>
<dbReference type="GO" id="GO:0000707">
    <property type="term" value="P:meiotic DNA recombinase assembly"/>
    <property type="evidence" value="ECO:0007669"/>
    <property type="project" value="TreeGrafter"/>
</dbReference>
<dbReference type="InterPro" id="IPR013632">
    <property type="entry name" value="Rad51_C"/>
</dbReference>
<dbReference type="PROSITE" id="PS50162">
    <property type="entry name" value="RECA_2"/>
    <property type="match status" value="1"/>
</dbReference>
<keyword evidence="2" id="KW-0547">Nucleotide-binding</keyword>
<dbReference type="EMBL" id="JAGKHQ010000003">
    <property type="protein sequence ID" value="KAG7520357.1"/>
    <property type="molecule type" value="Genomic_DNA"/>
</dbReference>
<keyword evidence="4" id="KW-0067">ATP-binding</keyword>
<evidence type="ECO:0000256" key="1">
    <source>
        <dbReference type="ARBA" id="ARBA00004123"/>
    </source>
</evidence>
<dbReference type="GO" id="GO:0007131">
    <property type="term" value="P:reciprocal meiotic recombination"/>
    <property type="evidence" value="ECO:0007669"/>
    <property type="project" value="TreeGrafter"/>
</dbReference>
<protein>
    <recommendedName>
        <fullName evidence="7">DNA repair protein RAD51 homolog 3</fullName>
    </recommendedName>
</protein>
<proteinExistence type="predicted"/>
<dbReference type="GO" id="GO:0033063">
    <property type="term" value="C:Rad51B-Rad51C-Rad51D-XRCC2 complex"/>
    <property type="evidence" value="ECO:0007669"/>
    <property type="project" value="TreeGrafter"/>
</dbReference>
<evidence type="ECO:0000313" key="9">
    <source>
        <dbReference type="EMBL" id="KAG7520357.1"/>
    </source>
</evidence>
<gene>
    <name evidence="9" type="ORF">JOB18_027958</name>
</gene>
<dbReference type="CDD" id="cd19492">
    <property type="entry name" value="Rad51C"/>
    <property type="match status" value="1"/>
</dbReference>
<sequence length="330" mass="35728">MQRAVSTFPLSSGVKLKLLSAGFRFAGDLQHVSPPKLSHEAGLSQQEALEALQVVTGGGAVASFTAMELLQMEAESRNIVTFSSQLDSALGGGVPVGKTTEICGTPGIGKTQLCLQLAVDVQVPPCFGGIEGHVIFVDTEGSFVLQRVIDIAAAAVTHCSLLAEDDEQRGAMATFTVETILSNIFLVRCHDYVELLAELHLLPDFLSDHPRTRLLVIDSVARPFRGFDDLSQRTRLLQGLAQQLVTLATRHDLAVVITNQMTTRVRGSQSQLVPALGESWGHASTIRLLLQWSGSRRLATVVKSPRHMDATVQYQISTDGFRDADQSDER</sequence>
<name>A0AAV6STE6_SOLSE</name>